<reference evidence="1 2" key="1">
    <citation type="journal article" date="2016" name="ISME J.">
        <title>Chasing the elusive Euryarchaeota class WSA2: genomes reveal a uniquely fastidious methyl-reducing methanogen.</title>
        <authorList>
            <person name="Nobu M.K."/>
            <person name="Narihiro T."/>
            <person name="Kuroda K."/>
            <person name="Mei R."/>
            <person name="Liu W.T."/>
        </authorList>
    </citation>
    <scope>NUCLEOTIDE SEQUENCE [LARGE SCALE GENOMIC DNA]</scope>
    <source>
        <strain evidence="1">U1lsi0528_Bin055</strain>
    </source>
</reference>
<evidence type="ECO:0000313" key="2">
    <source>
        <dbReference type="Proteomes" id="UP000075398"/>
    </source>
</evidence>
<gene>
    <name evidence="1" type="ORF">AMQ22_01813</name>
</gene>
<organism evidence="1 2">
    <name type="scientific">Candidatus Methanofastidiosum methylothiophilum</name>
    <dbReference type="NCBI Taxonomy" id="1705564"/>
    <lineage>
        <taxon>Archaea</taxon>
        <taxon>Methanobacteriati</taxon>
        <taxon>Methanobacteriota</taxon>
        <taxon>Stenosarchaea group</taxon>
        <taxon>Candidatus Methanofastidiosia</taxon>
        <taxon>Candidatus Methanofastidiosales</taxon>
        <taxon>Candidatus Methanofastidiosaceae</taxon>
        <taxon>Candidatus Methanofastidiosum</taxon>
    </lineage>
</organism>
<protein>
    <submittedName>
        <fullName evidence="1">Uncharacterized protein</fullName>
    </submittedName>
</protein>
<proteinExistence type="predicted"/>
<dbReference type="Proteomes" id="UP000075398">
    <property type="component" value="Unassembled WGS sequence"/>
</dbReference>
<comment type="caution">
    <text evidence="1">The sequence shown here is derived from an EMBL/GenBank/DDBJ whole genome shotgun (WGS) entry which is preliminary data.</text>
</comment>
<sequence length="91" mass="10599">MLKLTLTLPQQSVRPISDKYCLLLLSILFLDPFINSTFYKNLNLNEDSGMLNRSKSSDGSVKKLTIRKYINFNYINNIIYYEKRTAPIKTC</sequence>
<dbReference type="AlphaFoldDB" id="A0A150IV81"/>
<dbReference type="EMBL" id="LNGC01000119">
    <property type="protein sequence ID" value="KYC48883.1"/>
    <property type="molecule type" value="Genomic_DNA"/>
</dbReference>
<accession>A0A150IV81</accession>
<evidence type="ECO:0000313" key="1">
    <source>
        <dbReference type="EMBL" id="KYC48883.1"/>
    </source>
</evidence>
<name>A0A150IV81_9EURY</name>